<accession>A0A5N5QXA6</accession>
<dbReference type="Pfam" id="PF00651">
    <property type="entry name" value="BTB"/>
    <property type="match status" value="1"/>
</dbReference>
<organism evidence="2 3">
    <name type="scientific">Ceratobasidium theobromae</name>
    <dbReference type="NCBI Taxonomy" id="1582974"/>
    <lineage>
        <taxon>Eukaryota</taxon>
        <taxon>Fungi</taxon>
        <taxon>Dikarya</taxon>
        <taxon>Basidiomycota</taxon>
        <taxon>Agaricomycotina</taxon>
        <taxon>Agaricomycetes</taxon>
        <taxon>Cantharellales</taxon>
        <taxon>Ceratobasidiaceae</taxon>
        <taxon>Ceratobasidium</taxon>
    </lineage>
</organism>
<comment type="caution">
    <text evidence="2">The sequence shown here is derived from an EMBL/GenBank/DDBJ whole genome shotgun (WGS) entry which is preliminary data.</text>
</comment>
<name>A0A5N5QXA6_9AGAM</name>
<keyword evidence="3" id="KW-1185">Reference proteome</keyword>
<proteinExistence type="predicted"/>
<dbReference type="Proteomes" id="UP000383932">
    <property type="component" value="Unassembled WGS sequence"/>
</dbReference>
<dbReference type="PROSITE" id="PS50097">
    <property type="entry name" value="BTB"/>
    <property type="match status" value="1"/>
</dbReference>
<dbReference type="InterPro" id="IPR000210">
    <property type="entry name" value="BTB/POZ_dom"/>
</dbReference>
<dbReference type="EMBL" id="SSOP01000001">
    <property type="protein sequence ID" value="KAB5596370.1"/>
    <property type="molecule type" value="Genomic_DNA"/>
</dbReference>
<gene>
    <name evidence="2" type="ORF">CTheo_7</name>
</gene>
<evidence type="ECO:0000313" key="2">
    <source>
        <dbReference type="EMBL" id="KAB5596370.1"/>
    </source>
</evidence>
<dbReference type="InterPro" id="IPR011333">
    <property type="entry name" value="SKP1/BTB/POZ_sf"/>
</dbReference>
<feature type="domain" description="BTB" evidence="1">
    <location>
        <begin position="21"/>
        <end position="80"/>
    </location>
</feature>
<evidence type="ECO:0000259" key="1">
    <source>
        <dbReference type="PROSITE" id="PS50097"/>
    </source>
</evidence>
<dbReference type="CDD" id="cd18186">
    <property type="entry name" value="BTB_POZ_ZBTB_KLHL-like"/>
    <property type="match status" value="1"/>
</dbReference>
<evidence type="ECO:0000313" key="3">
    <source>
        <dbReference type="Proteomes" id="UP000383932"/>
    </source>
</evidence>
<dbReference type="Gene3D" id="3.30.710.10">
    <property type="entry name" value="Potassium Channel Kv1.1, Chain A"/>
    <property type="match status" value="1"/>
</dbReference>
<reference evidence="2 3" key="1">
    <citation type="journal article" date="2019" name="Fungal Biol. Biotechnol.">
        <title>Draft genome sequence of fastidious pathogen Ceratobasidium theobromae, which causes vascular-streak dieback in Theobroma cacao.</title>
        <authorList>
            <person name="Ali S.S."/>
            <person name="Asman A."/>
            <person name="Shao J."/>
            <person name="Firmansyah A.P."/>
            <person name="Susilo A.W."/>
            <person name="Rosmana A."/>
            <person name="McMahon P."/>
            <person name="Junaid M."/>
            <person name="Guest D."/>
            <person name="Kheng T.Y."/>
            <person name="Meinhardt L.W."/>
            <person name="Bailey B.A."/>
        </authorList>
    </citation>
    <scope>NUCLEOTIDE SEQUENCE [LARGE SCALE GENOMIC DNA]</scope>
    <source>
        <strain evidence="2 3">CT2</strain>
    </source>
</reference>
<dbReference type="OrthoDB" id="3164835at2759"/>
<dbReference type="AlphaFoldDB" id="A0A5N5QXA6"/>
<dbReference type="SMART" id="SM00225">
    <property type="entry name" value="BTB"/>
    <property type="match status" value="1"/>
</dbReference>
<sequence length="311" mass="34235">MSNIGDTPTTTTIEIFQPQGGDLTLRSSDSVEFRVHSIFMSVASSVFNDMLTVGSGSASDSTVQLNEDAETISLMLQNIYPITSPAITTFELLEKAIQAAQKYDLHRLRDNVDRELCLGTQNPLIKQDPLRACILCDTYGLSRARDVNARAVDSSVNLRCAEGLLDLSKRLPGSALAIRLVGVQCVKASILVDVLFRFQEEPMAAYPEMMCQSCQPRTSSSYGRGGEAVVYWKHKWSLAVYRRILEAGPNTLTTQLNTIIQLPPKRLLSGTSVCSGCLSVIARDDAYSRWANGIKAELVRRLSSEELTSLY</sequence>
<protein>
    <recommendedName>
        <fullName evidence="1">BTB domain-containing protein</fullName>
    </recommendedName>
</protein>
<dbReference type="SUPFAM" id="SSF54695">
    <property type="entry name" value="POZ domain"/>
    <property type="match status" value="1"/>
</dbReference>